<evidence type="ECO:0000256" key="2">
    <source>
        <dbReference type="ARBA" id="ARBA00023136"/>
    </source>
</evidence>
<dbReference type="AlphaFoldDB" id="D5RQF4"/>
<feature type="chain" id="PRO_5003075811" evidence="5">
    <location>
        <begin position="17"/>
        <end position="137"/>
    </location>
</feature>
<evidence type="ECO:0000259" key="6">
    <source>
        <dbReference type="PROSITE" id="PS51123"/>
    </source>
</evidence>
<reference evidence="7 8" key="1">
    <citation type="submission" date="2010-04" db="EMBL/GenBank/DDBJ databases">
        <authorList>
            <person name="Qin X."/>
            <person name="Bachman B."/>
            <person name="Battles P."/>
            <person name="Bell A."/>
            <person name="Bess C."/>
            <person name="Bickham C."/>
            <person name="Chaboub L."/>
            <person name="Chen D."/>
            <person name="Coyle M."/>
            <person name="Deiros D.R."/>
            <person name="Dinh H."/>
            <person name="Forbes L."/>
            <person name="Fowler G."/>
            <person name="Francisco L."/>
            <person name="Fu Q."/>
            <person name="Gubbala S."/>
            <person name="Hale W."/>
            <person name="Han Y."/>
            <person name="Hemphill L."/>
            <person name="Highlander S.K."/>
            <person name="Hirani K."/>
            <person name="Hogues M."/>
            <person name="Jackson L."/>
            <person name="Jakkamsetti A."/>
            <person name="Javaid M."/>
            <person name="Jiang H."/>
            <person name="Korchina V."/>
            <person name="Kovar C."/>
            <person name="Lara F."/>
            <person name="Lee S."/>
            <person name="Mata R."/>
            <person name="Mathew T."/>
            <person name="Moen C."/>
            <person name="Morales K."/>
            <person name="Munidasa M."/>
            <person name="Nazareth L."/>
            <person name="Ngo R."/>
            <person name="Nguyen L."/>
            <person name="Okwuonu G."/>
            <person name="Ongeri F."/>
            <person name="Patil S."/>
            <person name="Petrosino J."/>
            <person name="Pham C."/>
            <person name="Pham P."/>
            <person name="Pu L.-L."/>
            <person name="Puazo M."/>
            <person name="Raj R."/>
            <person name="Reid J."/>
            <person name="Rouhana J."/>
            <person name="Saada N."/>
            <person name="Shang Y."/>
            <person name="Simmons D."/>
            <person name="Thornton R."/>
            <person name="Warren J."/>
            <person name="Weissenberger G."/>
            <person name="Zhang J."/>
            <person name="Zhang L."/>
            <person name="Zhou C."/>
            <person name="Zhu D."/>
            <person name="Muzny D."/>
            <person name="Worley K."/>
            <person name="Gibbs R."/>
        </authorList>
    </citation>
    <scope>NUCLEOTIDE SEQUENCE [LARGE SCALE GENOMIC DNA]</scope>
    <source>
        <strain evidence="7 8">ATCC 49957</strain>
    </source>
</reference>
<dbReference type="Proteomes" id="UP000005324">
    <property type="component" value="Unassembled WGS sequence"/>
</dbReference>
<dbReference type="PRINTS" id="PR01021">
    <property type="entry name" value="OMPADOMAIN"/>
</dbReference>
<proteinExistence type="predicted"/>
<dbReference type="InterPro" id="IPR006665">
    <property type="entry name" value="OmpA-like"/>
</dbReference>
<keyword evidence="8" id="KW-1185">Reference proteome</keyword>
<dbReference type="OrthoDB" id="7273828at2"/>
<gene>
    <name evidence="7" type="ORF">HMPREF0731_3316</name>
</gene>
<organism evidence="7 8">
    <name type="scientific">Pseudoroseomonas cervicalis ATCC 49957</name>
    <dbReference type="NCBI Taxonomy" id="525371"/>
    <lineage>
        <taxon>Bacteria</taxon>
        <taxon>Pseudomonadati</taxon>
        <taxon>Pseudomonadota</taxon>
        <taxon>Alphaproteobacteria</taxon>
        <taxon>Acetobacterales</taxon>
        <taxon>Roseomonadaceae</taxon>
        <taxon>Roseomonas</taxon>
    </lineage>
</organism>
<keyword evidence="2 4" id="KW-0472">Membrane</keyword>
<dbReference type="InterPro" id="IPR006664">
    <property type="entry name" value="OMP_bac"/>
</dbReference>
<dbReference type="InterPro" id="IPR050330">
    <property type="entry name" value="Bact_OuterMem_StrucFunc"/>
</dbReference>
<dbReference type="RefSeq" id="WP_007002346.1">
    <property type="nucleotide sequence ID" value="NZ_GG770777.1"/>
</dbReference>
<evidence type="ECO:0000256" key="5">
    <source>
        <dbReference type="SAM" id="SignalP"/>
    </source>
</evidence>
<dbReference type="InterPro" id="IPR036737">
    <property type="entry name" value="OmpA-like_sf"/>
</dbReference>
<evidence type="ECO:0000313" key="8">
    <source>
        <dbReference type="Proteomes" id="UP000005324"/>
    </source>
</evidence>
<comment type="subcellular location">
    <subcellularLocation>
        <location evidence="1">Cell outer membrane</location>
    </subcellularLocation>
</comment>
<dbReference type="PANTHER" id="PTHR30329:SF21">
    <property type="entry name" value="LIPOPROTEIN YIAD-RELATED"/>
    <property type="match status" value="1"/>
</dbReference>
<dbReference type="PROSITE" id="PS51257">
    <property type="entry name" value="PROKAR_LIPOPROTEIN"/>
    <property type="match status" value="1"/>
</dbReference>
<dbReference type="PROSITE" id="PS51123">
    <property type="entry name" value="OMPA_2"/>
    <property type="match status" value="1"/>
</dbReference>
<keyword evidence="5" id="KW-0732">Signal</keyword>
<dbReference type="PANTHER" id="PTHR30329">
    <property type="entry name" value="STATOR ELEMENT OF FLAGELLAR MOTOR COMPLEX"/>
    <property type="match status" value="1"/>
</dbReference>
<evidence type="ECO:0000313" key="7">
    <source>
        <dbReference type="EMBL" id="EFH10457.1"/>
    </source>
</evidence>
<protein>
    <submittedName>
        <fullName evidence="7">OmpA family protein</fullName>
    </submittedName>
</protein>
<feature type="domain" description="OmpA-like" evidence="6">
    <location>
        <begin position="23"/>
        <end position="134"/>
    </location>
</feature>
<dbReference type="Pfam" id="PF00691">
    <property type="entry name" value="OmpA"/>
    <property type="match status" value="1"/>
</dbReference>
<sequence length="137" mass="14255">MRRVFLIGLASLPLLAACTLPGEAPPAPPPVQVVFFTEDSAALDEAAQGVVAQVARAAQAQPGAPVQVLGFADPDGGRAYNQALSAARAENVAAALRAQGIAPARIRVAPRGPVPFEMMPLESRRVEIRIGQEQVTP</sequence>
<dbReference type="EMBL" id="ADVL01000662">
    <property type="protein sequence ID" value="EFH10457.1"/>
    <property type="molecule type" value="Genomic_DNA"/>
</dbReference>
<evidence type="ECO:0000256" key="1">
    <source>
        <dbReference type="ARBA" id="ARBA00004442"/>
    </source>
</evidence>
<feature type="signal peptide" evidence="5">
    <location>
        <begin position="1"/>
        <end position="16"/>
    </location>
</feature>
<comment type="caution">
    <text evidence="7">The sequence shown here is derived from an EMBL/GenBank/DDBJ whole genome shotgun (WGS) entry which is preliminary data.</text>
</comment>
<dbReference type="SUPFAM" id="SSF103088">
    <property type="entry name" value="OmpA-like"/>
    <property type="match status" value="1"/>
</dbReference>
<accession>D5RQF4</accession>
<dbReference type="HOGENOM" id="CLU_155024_0_0_5"/>
<dbReference type="GO" id="GO:0009279">
    <property type="term" value="C:cell outer membrane"/>
    <property type="evidence" value="ECO:0007669"/>
    <property type="project" value="UniProtKB-SubCell"/>
</dbReference>
<keyword evidence="3" id="KW-0998">Cell outer membrane</keyword>
<name>D5RQF4_9PROT</name>
<evidence type="ECO:0000256" key="4">
    <source>
        <dbReference type="PROSITE-ProRule" id="PRU00473"/>
    </source>
</evidence>
<dbReference type="Gene3D" id="3.30.1330.60">
    <property type="entry name" value="OmpA-like domain"/>
    <property type="match status" value="1"/>
</dbReference>
<evidence type="ECO:0000256" key="3">
    <source>
        <dbReference type="ARBA" id="ARBA00023237"/>
    </source>
</evidence>